<name>A0A5M6IS98_9PROT</name>
<comment type="caution">
    <text evidence="1">The sequence shown here is derived from an EMBL/GenBank/DDBJ whole genome shotgun (WGS) entry which is preliminary data.</text>
</comment>
<dbReference type="EMBL" id="VWPK01000028">
    <property type="protein sequence ID" value="KAA5610779.1"/>
    <property type="molecule type" value="Genomic_DNA"/>
</dbReference>
<dbReference type="RefSeq" id="WP_150042215.1">
    <property type="nucleotide sequence ID" value="NZ_OW485601.1"/>
</dbReference>
<sequence length="167" mass="18181">MVGLVLSPEQVKLAPPEVRAWLHALLEAEYGNPELHGAREAHETLAAMTPEEAAAVLAQIREDFLAAQVFFELGRESGYTPHLPAHLHRVAIPDIMRHAQIGELEHLAACLDRITVAFRAVRGDPEAVLVAFDQGGGCYVNTATRRSIQAIRRQVVRPAGSVATPMP</sequence>
<evidence type="ECO:0000313" key="1">
    <source>
        <dbReference type="EMBL" id="KAA5610779.1"/>
    </source>
</evidence>
<dbReference type="OrthoDB" id="8225877at2"/>
<reference evidence="1 2" key="1">
    <citation type="submission" date="2019-09" db="EMBL/GenBank/DDBJ databases">
        <title>Genome sequence of Rhodovastum atsumiense, a diverse member of the Acetobacteraceae family of non-sulfur purple photosynthetic bacteria.</title>
        <authorList>
            <person name="Meyer T."/>
            <person name="Kyndt J."/>
        </authorList>
    </citation>
    <scope>NUCLEOTIDE SEQUENCE [LARGE SCALE GENOMIC DNA]</scope>
    <source>
        <strain evidence="1 2">DSM 21279</strain>
    </source>
</reference>
<dbReference type="Proteomes" id="UP000325255">
    <property type="component" value="Unassembled WGS sequence"/>
</dbReference>
<gene>
    <name evidence="1" type="ORF">F1189_17800</name>
</gene>
<protein>
    <submittedName>
        <fullName evidence="1">Uncharacterized protein</fullName>
    </submittedName>
</protein>
<keyword evidence="2" id="KW-1185">Reference proteome</keyword>
<evidence type="ECO:0000313" key="2">
    <source>
        <dbReference type="Proteomes" id="UP000325255"/>
    </source>
</evidence>
<dbReference type="AlphaFoldDB" id="A0A5M6IS98"/>
<accession>A0A5M6IS98</accession>
<proteinExistence type="predicted"/>
<organism evidence="1 2">
    <name type="scientific">Rhodovastum atsumiense</name>
    <dbReference type="NCBI Taxonomy" id="504468"/>
    <lineage>
        <taxon>Bacteria</taxon>
        <taxon>Pseudomonadati</taxon>
        <taxon>Pseudomonadota</taxon>
        <taxon>Alphaproteobacteria</taxon>
        <taxon>Acetobacterales</taxon>
        <taxon>Acetobacteraceae</taxon>
        <taxon>Rhodovastum</taxon>
    </lineage>
</organism>